<feature type="non-terminal residue" evidence="2">
    <location>
        <position position="1"/>
    </location>
</feature>
<evidence type="ECO:0000256" key="1">
    <source>
        <dbReference type="SAM" id="MobiDB-lite"/>
    </source>
</evidence>
<dbReference type="AlphaFoldDB" id="A0AAE0GQI2"/>
<gene>
    <name evidence="2" type="ORF">CYMTET_10062</name>
</gene>
<organism evidence="2 3">
    <name type="scientific">Cymbomonas tetramitiformis</name>
    <dbReference type="NCBI Taxonomy" id="36881"/>
    <lineage>
        <taxon>Eukaryota</taxon>
        <taxon>Viridiplantae</taxon>
        <taxon>Chlorophyta</taxon>
        <taxon>Pyramimonadophyceae</taxon>
        <taxon>Pyramimonadales</taxon>
        <taxon>Pyramimonadaceae</taxon>
        <taxon>Cymbomonas</taxon>
    </lineage>
</organism>
<evidence type="ECO:0000313" key="3">
    <source>
        <dbReference type="Proteomes" id="UP001190700"/>
    </source>
</evidence>
<dbReference type="Proteomes" id="UP001190700">
    <property type="component" value="Unassembled WGS sequence"/>
</dbReference>
<comment type="caution">
    <text evidence="2">The sequence shown here is derived from an EMBL/GenBank/DDBJ whole genome shotgun (WGS) entry which is preliminary data.</text>
</comment>
<keyword evidence="3" id="KW-1185">Reference proteome</keyword>
<dbReference type="EMBL" id="LGRX02003469">
    <property type="protein sequence ID" value="KAK3282188.1"/>
    <property type="molecule type" value="Genomic_DNA"/>
</dbReference>
<accession>A0AAE0GQI2</accession>
<name>A0AAE0GQI2_9CHLO</name>
<proteinExistence type="predicted"/>
<evidence type="ECO:0000313" key="2">
    <source>
        <dbReference type="EMBL" id="KAK3282188.1"/>
    </source>
</evidence>
<protein>
    <submittedName>
        <fullName evidence="2">Uncharacterized protein</fullName>
    </submittedName>
</protein>
<feature type="region of interest" description="Disordered" evidence="1">
    <location>
        <begin position="1"/>
        <end position="30"/>
    </location>
</feature>
<sequence length="70" mass="6792">FGATDTVGSLGAPTGSMGAPGSSFGMGVSPSGNDAGPSIVDLYSNKGLDSYIANISAGFGGNMSQSPYKL</sequence>
<reference evidence="2 3" key="1">
    <citation type="journal article" date="2015" name="Genome Biol. Evol.">
        <title>Comparative Genomics of a Bacterivorous Green Alga Reveals Evolutionary Causalities and Consequences of Phago-Mixotrophic Mode of Nutrition.</title>
        <authorList>
            <person name="Burns J.A."/>
            <person name="Paasch A."/>
            <person name="Narechania A."/>
            <person name="Kim E."/>
        </authorList>
    </citation>
    <scope>NUCLEOTIDE SEQUENCE [LARGE SCALE GENOMIC DNA]</scope>
    <source>
        <strain evidence="2 3">PLY_AMNH</strain>
    </source>
</reference>